<gene>
    <name evidence="1" type="ORF">PV946_13800</name>
</gene>
<dbReference type="RefSeq" id="WP_014471999.1">
    <property type="nucleotide sequence ID" value="NZ_CP032146.1"/>
</dbReference>
<comment type="caution">
    <text evidence="1">The sequence shown here is derived from an EMBL/GenBank/DDBJ whole genome shotgun (WGS) entry which is preliminary data.</text>
</comment>
<evidence type="ECO:0000313" key="2">
    <source>
        <dbReference type="Proteomes" id="UP001222377"/>
    </source>
</evidence>
<evidence type="ECO:0000313" key="1">
    <source>
        <dbReference type="EMBL" id="MDF4194828.1"/>
    </source>
</evidence>
<dbReference type="EMBL" id="JARKHX010000004">
    <property type="protein sequence ID" value="MDF4194828.1"/>
    <property type="molecule type" value="Genomic_DNA"/>
</dbReference>
<proteinExistence type="predicted"/>
<reference evidence="1" key="1">
    <citation type="submission" date="2023-02" db="EMBL/GenBank/DDBJ databases">
        <title>Draft Whole-Genome Sequences of Bacillus Strains of Potential Probiotic for Poultry.</title>
        <authorList>
            <person name="Ma L.M."/>
            <person name="Lopez-Guerra N."/>
            <person name="Zhang G."/>
        </authorList>
    </citation>
    <scope>NUCLEOTIDE SEQUENCE</scope>
    <source>
        <strain evidence="1">OSU1013-24</strain>
    </source>
</reference>
<sequence>MNNKYYTEENKAKVWKKHMIVLKFLEQPEIAVAYNEFLRREATSDEWVGFEEELYEELTGMPIINVCKDERVNVLN</sequence>
<organism evidence="1 2">
    <name type="scientific">Bacillus amyloliquefaciens</name>
    <name type="common">Bacillus velezensis</name>
    <dbReference type="NCBI Taxonomy" id="1390"/>
    <lineage>
        <taxon>Bacteria</taxon>
        <taxon>Bacillati</taxon>
        <taxon>Bacillota</taxon>
        <taxon>Bacilli</taxon>
        <taxon>Bacillales</taxon>
        <taxon>Bacillaceae</taxon>
        <taxon>Bacillus</taxon>
        <taxon>Bacillus amyloliquefaciens group</taxon>
    </lineage>
</organism>
<accession>A0AAP3YFL2</accession>
<dbReference type="AlphaFoldDB" id="A0AAP3YFL2"/>
<protein>
    <submittedName>
        <fullName evidence="1">Uncharacterized protein</fullName>
    </submittedName>
</protein>
<name>A0AAP3YFL2_BACAM</name>
<dbReference type="Proteomes" id="UP001222377">
    <property type="component" value="Unassembled WGS sequence"/>
</dbReference>